<protein>
    <recommendedName>
        <fullName evidence="1">Phospholipase A2-like domain-containing protein</fullName>
    </recommendedName>
</protein>
<evidence type="ECO:0000313" key="3">
    <source>
        <dbReference type="Proteomes" id="UP000478052"/>
    </source>
</evidence>
<keyword evidence="3" id="KW-1185">Reference proteome</keyword>
<reference evidence="2 3" key="1">
    <citation type="submission" date="2019-08" db="EMBL/GenBank/DDBJ databases">
        <title>Whole genome of Aphis craccivora.</title>
        <authorList>
            <person name="Voronova N.V."/>
            <person name="Shulinski R.S."/>
            <person name="Bandarenka Y.V."/>
            <person name="Zhorov D.G."/>
            <person name="Warner D."/>
        </authorList>
    </citation>
    <scope>NUCLEOTIDE SEQUENCE [LARGE SCALE GENOMIC DNA]</scope>
    <source>
        <strain evidence="2">180601</strain>
        <tissue evidence="2">Whole Body</tissue>
    </source>
</reference>
<name>A0A6G0VTA9_APHCR</name>
<organism evidence="2 3">
    <name type="scientific">Aphis craccivora</name>
    <name type="common">Cowpea aphid</name>
    <dbReference type="NCBI Taxonomy" id="307492"/>
    <lineage>
        <taxon>Eukaryota</taxon>
        <taxon>Metazoa</taxon>
        <taxon>Ecdysozoa</taxon>
        <taxon>Arthropoda</taxon>
        <taxon>Hexapoda</taxon>
        <taxon>Insecta</taxon>
        <taxon>Pterygota</taxon>
        <taxon>Neoptera</taxon>
        <taxon>Paraneoptera</taxon>
        <taxon>Hemiptera</taxon>
        <taxon>Sternorrhyncha</taxon>
        <taxon>Aphidomorpha</taxon>
        <taxon>Aphidoidea</taxon>
        <taxon>Aphididae</taxon>
        <taxon>Aphidini</taxon>
        <taxon>Aphis</taxon>
        <taxon>Aphis</taxon>
    </lineage>
</organism>
<dbReference type="OrthoDB" id="6612097at2759"/>
<comment type="caution">
    <text evidence="2">The sequence shown here is derived from an EMBL/GenBank/DDBJ whole genome shotgun (WGS) entry which is preliminary data.</text>
</comment>
<dbReference type="AlphaFoldDB" id="A0A6G0VTA9"/>
<feature type="domain" description="Phospholipase A2-like" evidence="1">
    <location>
        <begin position="26"/>
        <end position="71"/>
    </location>
</feature>
<dbReference type="EMBL" id="VUJU01012671">
    <property type="protein sequence ID" value="KAF0707080.1"/>
    <property type="molecule type" value="Genomic_DNA"/>
</dbReference>
<proteinExistence type="predicted"/>
<dbReference type="GO" id="GO:0005198">
    <property type="term" value="F:structural molecule activity"/>
    <property type="evidence" value="ECO:0007669"/>
    <property type="project" value="InterPro"/>
</dbReference>
<accession>A0A6G0VTA9</accession>
<dbReference type="Pfam" id="PF08398">
    <property type="entry name" value="Phospholip_A2_4"/>
    <property type="match status" value="1"/>
</dbReference>
<dbReference type="InterPro" id="IPR013607">
    <property type="entry name" value="Phospholipase_A2-like"/>
</dbReference>
<gene>
    <name evidence="2" type="ORF">FWK35_00032432</name>
</gene>
<evidence type="ECO:0000259" key="1">
    <source>
        <dbReference type="Pfam" id="PF08398"/>
    </source>
</evidence>
<sequence length="82" mass="9395">MSRVRKRHNNKGSGRINLVINHLPLELHLPGYRFAGPGTKLKERLARGERGINRLDKLARAYDIAYENSNSLTDRAEEILEN</sequence>
<dbReference type="Proteomes" id="UP000478052">
    <property type="component" value="Unassembled WGS sequence"/>
</dbReference>
<evidence type="ECO:0000313" key="2">
    <source>
        <dbReference type="EMBL" id="KAF0707080.1"/>
    </source>
</evidence>